<feature type="compositionally biased region" description="Acidic residues" evidence="1">
    <location>
        <begin position="121"/>
        <end position="139"/>
    </location>
</feature>
<keyword evidence="6" id="KW-1185">Reference proteome</keyword>
<evidence type="ECO:0000256" key="1">
    <source>
        <dbReference type="SAM" id="MobiDB-lite"/>
    </source>
</evidence>
<evidence type="ECO:0000256" key="2">
    <source>
        <dbReference type="SAM" id="Phobius"/>
    </source>
</evidence>
<keyword evidence="2" id="KW-1133">Transmembrane helix</keyword>
<organism evidence="5 6">
    <name type="scientific">Strigamia maritima</name>
    <name type="common">European centipede</name>
    <name type="synonym">Geophilus maritimus</name>
    <dbReference type="NCBI Taxonomy" id="126957"/>
    <lineage>
        <taxon>Eukaryota</taxon>
        <taxon>Metazoa</taxon>
        <taxon>Ecdysozoa</taxon>
        <taxon>Arthropoda</taxon>
        <taxon>Myriapoda</taxon>
        <taxon>Chilopoda</taxon>
        <taxon>Pleurostigmophora</taxon>
        <taxon>Geophilomorpha</taxon>
        <taxon>Linotaeniidae</taxon>
        <taxon>Strigamia</taxon>
    </lineage>
</organism>
<dbReference type="Pfam" id="PF01683">
    <property type="entry name" value="EB"/>
    <property type="match status" value="1"/>
</dbReference>
<dbReference type="InterPro" id="IPR006149">
    <property type="entry name" value="EB_dom"/>
</dbReference>
<name>T1JDP8_STRMM</name>
<sequence>MMILILFLFFFTLQSNTEGYQLDIKCHYSWQCPSSLHYCDPHLQLCLCNPSRPVNLHNMCLPALKYGDHCEYSDSCRFLDVNTFCHRTKGCVCKEGFRPYNQHLLNKCAPRDTRYYGNWPYDEDNSDEDSDEDDDDDDVTSNVAAPIIVGIVLGSLIVCGWSCAICRVYLKKMEKQRVRTHQRRMRRHKINHPTTRPIGSELEFPIDTITSIQSNEMPLLNEPNRHSCGATIIPVHQKNSQLNRSGLSGNFSCATVTAHLCPDEEPLPGYEGSFKESTECEIELLPPSYDEVMKESNRDQSIV</sequence>
<feature type="transmembrane region" description="Helical" evidence="2">
    <location>
        <begin position="147"/>
        <end position="170"/>
    </location>
</feature>
<feature type="region of interest" description="Disordered" evidence="1">
    <location>
        <begin position="120"/>
        <end position="139"/>
    </location>
</feature>
<dbReference type="HOGENOM" id="CLU_919255_0_0_1"/>
<proteinExistence type="predicted"/>
<evidence type="ECO:0000259" key="4">
    <source>
        <dbReference type="Pfam" id="PF01683"/>
    </source>
</evidence>
<feature type="domain" description="EB" evidence="4">
    <location>
        <begin position="48"/>
        <end position="102"/>
    </location>
</feature>
<dbReference type="Proteomes" id="UP000014500">
    <property type="component" value="Unassembled WGS sequence"/>
</dbReference>
<dbReference type="AlphaFoldDB" id="T1JDP8"/>
<reference evidence="6" key="1">
    <citation type="submission" date="2011-05" db="EMBL/GenBank/DDBJ databases">
        <authorList>
            <person name="Richards S.R."/>
            <person name="Qu J."/>
            <person name="Jiang H."/>
            <person name="Jhangiani S.N."/>
            <person name="Agravi P."/>
            <person name="Goodspeed R."/>
            <person name="Gross S."/>
            <person name="Mandapat C."/>
            <person name="Jackson L."/>
            <person name="Mathew T."/>
            <person name="Pu L."/>
            <person name="Thornton R."/>
            <person name="Saada N."/>
            <person name="Wilczek-Boney K.B."/>
            <person name="Lee S."/>
            <person name="Kovar C."/>
            <person name="Wu Y."/>
            <person name="Scherer S.E."/>
            <person name="Worley K.C."/>
            <person name="Muzny D.M."/>
            <person name="Gibbs R."/>
        </authorList>
    </citation>
    <scope>NUCLEOTIDE SEQUENCE</scope>
    <source>
        <strain evidence="6">Brora</strain>
    </source>
</reference>
<accession>T1JDP8</accession>
<evidence type="ECO:0000313" key="5">
    <source>
        <dbReference type="EnsemblMetazoa" id="SMAR011932-PA"/>
    </source>
</evidence>
<evidence type="ECO:0000313" key="6">
    <source>
        <dbReference type="Proteomes" id="UP000014500"/>
    </source>
</evidence>
<protein>
    <recommendedName>
        <fullName evidence="4">EB domain-containing protein</fullName>
    </recommendedName>
</protein>
<dbReference type="EnsemblMetazoa" id="SMAR011932-RA">
    <property type="protein sequence ID" value="SMAR011932-PA"/>
    <property type="gene ID" value="SMAR011932"/>
</dbReference>
<feature type="signal peptide" evidence="3">
    <location>
        <begin position="1"/>
        <end position="19"/>
    </location>
</feature>
<evidence type="ECO:0000256" key="3">
    <source>
        <dbReference type="SAM" id="SignalP"/>
    </source>
</evidence>
<feature type="chain" id="PRO_5004590441" description="EB domain-containing protein" evidence="3">
    <location>
        <begin position="20"/>
        <end position="303"/>
    </location>
</feature>
<dbReference type="EMBL" id="JH432107">
    <property type="status" value="NOT_ANNOTATED_CDS"/>
    <property type="molecule type" value="Genomic_DNA"/>
</dbReference>
<keyword evidence="2" id="KW-0472">Membrane</keyword>
<keyword evidence="3" id="KW-0732">Signal</keyword>
<keyword evidence="2" id="KW-0812">Transmembrane</keyword>
<reference evidence="5" key="2">
    <citation type="submission" date="2015-02" db="UniProtKB">
        <authorList>
            <consortium name="EnsemblMetazoa"/>
        </authorList>
    </citation>
    <scope>IDENTIFICATION</scope>
</reference>